<proteinExistence type="predicted"/>
<dbReference type="Proteomes" id="UP000829196">
    <property type="component" value="Unassembled WGS sequence"/>
</dbReference>
<reference evidence="2" key="1">
    <citation type="journal article" date="2022" name="Front. Genet.">
        <title>Chromosome-Scale Assembly of the Dendrobium nobile Genome Provides Insights Into the Molecular Mechanism of the Biosynthesis of the Medicinal Active Ingredient of Dendrobium.</title>
        <authorList>
            <person name="Xu Q."/>
            <person name="Niu S.-C."/>
            <person name="Li K.-L."/>
            <person name="Zheng P.-J."/>
            <person name="Zhang X.-J."/>
            <person name="Jia Y."/>
            <person name="Liu Y."/>
            <person name="Niu Y.-X."/>
            <person name="Yu L.-H."/>
            <person name="Chen D.-F."/>
            <person name="Zhang G.-Q."/>
        </authorList>
    </citation>
    <scope>NUCLEOTIDE SEQUENCE</scope>
    <source>
        <tissue evidence="2">Leaf</tissue>
    </source>
</reference>
<feature type="compositionally biased region" description="Basic and acidic residues" evidence="1">
    <location>
        <begin position="38"/>
        <end position="50"/>
    </location>
</feature>
<evidence type="ECO:0000256" key="1">
    <source>
        <dbReference type="SAM" id="MobiDB-lite"/>
    </source>
</evidence>
<accession>A0A8T3A9C7</accession>
<name>A0A8T3A9C7_DENNO</name>
<sequence>MGRGLEVVLGWRTDIDRSSQVKVRRRIGKGPTSASEWRSNDDQPSRFDGD</sequence>
<comment type="caution">
    <text evidence="2">The sequence shown here is derived from an EMBL/GenBank/DDBJ whole genome shotgun (WGS) entry which is preliminary data.</text>
</comment>
<protein>
    <submittedName>
        <fullName evidence="2">Uncharacterized protein</fullName>
    </submittedName>
</protein>
<organism evidence="2 3">
    <name type="scientific">Dendrobium nobile</name>
    <name type="common">Orchid</name>
    <dbReference type="NCBI Taxonomy" id="94219"/>
    <lineage>
        <taxon>Eukaryota</taxon>
        <taxon>Viridiplantae</taxon>
        <taxon>Streptophyta</taxon>
        <taxon>Embryophyta</taxon>
        <taxon>Tracheophyta</taxon>
        <taxon>Spermatophyta</taxon>
        <taxon>Magnoliopsida</taxon>
        <taxon>Liliopsida</taxon>
        <taxon>Asparagales</taxon>
        <taxon>Orchidaceae</taxon>
        <taxon>Epidendroideae</taxon>
        <taxon>Malaxideae</taxon>
        <taxon>Dendrobiinae</taxon>
        <taxon>Dendrobium</taxon>
    </lineage>
</organism>
<gene>
    <name evidence="2" type="ORF">KFK09_027313</name>
</gene>
<feature type="region of interest" description="Disordered" evidence="1">
    <location>
        <begin position="20"/>
        <end position="50"/>
    </location>
</feature>
<evidence type="ECO:0000313" key="2">
    <source>
        <dbReference type="EMBL" id="KAI0493037.1"/>
    </source>
</evidence>
<keyword evidence="3" id="KW-1185">Reference proteome</keyword>
<dbReference type="EMBL" id="JAGYWB010000018">
    <property type="protein sequence ID" value="KAI0493037.1"/>
    <property type="molecule type" value="Genomic_DNA"/>
</dbReference>
<evidence type="ECO:0000313" key="3">
    <source>
        <dbReference type="Proteomes" id="UP000829196"/>
    </source>
</evidence>
<dbReference type="AlphaFoldDB" id="A0A8T3A9C7"/>